<feature type="domain" description="Protein kinase" evidence="15">
    <location>
        <begin position="537"/>
        <end position="795"/>
    </location>
</feature>
<evidence type="ECO:0000256" key="1">
    <source>
        <dbReference type="ARBA" id="ARBA00004167"/>
    </source>
</evidence>
<feature type="binding site" evidence="12">
    <location>
        <position position="564"/>
    </location>
    <ligand>
        <name>ATP</name>
        <dbReference type="ChEBI" id="CHEBI:30616"/>
    </ligand>
</feature>
<dbReference type="InterPro" id="IPR017441">
    <property type="entry name" value="Protein_kinase_ATP_BS"/>
</dbReference>
<feature type="transmembrane region" description="Helical" evidence="13">
    <location>
        <begin position="363"/>
        <end position="383"/>
    </location>
</feature>
<dbReference type="InterPro" id="IPR001245">
    <property type="entry name" value="Ser-Thr/Tyr_kinase_cat_dom"/>
</dbReference>
<dbReference type="KEGG" id="aqu:100635996"/>
<dbReference type="CDD" id="cd00192">
    <property type="entry name" value="PTKc"/>
    <property type="match status" value="1"/>
</dbReference>
<keyword evidence="7 13" id="KW-0472">Membrane</keyword>
<keyword evidence="3" id="KW-0808">Transferase</keyword>
<sequence>MKLLRLWQCYTIISAGLLYSIDSQCTVGSDETGTTSANPIFGMVLNIDDRAECTGHIGIVEYTYYQGPRINNQNRNFVYYVSVWSQSLSVFNLRGSRQYNTKASGNTVRNRDGTVSVTPPLLIRKGEVIGLYIAAPQGSERDVTFVADGSGSICVNGSSDNSISCTTVNGKILRAKATITPITCSIPVLTNGRVLQLPCGPILSSPPLINDIVYYKCNPGYRLTGPSLSECVLNGESGALNETVPTCQNEIIPPNLMNTLSSLSIPQATMQATGIQTKSTYSTVTSTFIIFASSTTKPIPITTTTQCRTTYRANTSDDLMTATTDEVHTTSTIDNLTPTTGAGEEKNSSNMTLIILGTSSGTALIIAVLVLSTLVILFTVFITKRRNKGSNNMIENPCCKIDALYQTVQEDSSDNNERRHKNETRVICSIIREYDEPTTSRMHHSNAVEYEMPVMVSTNSHATEPRGARAVSPVANKPTGYEVPGYFTLEEGEHYYRHLKQVMTEKEKETKYTPPARDEGQLYMQLCHAKQIQSDSLVLDSRLGSGQFGEVYKGRLGDKMVAVKLMKEGSSHEERVKFLQEAAIMRQFNNLNIVKMHGIVYENEKPMIVMELLENGDLQNYLLKLKRNNSASPYQLLNFCRQICLGMTYLSCKGFIHCDLAARNILLSKENICKIADFGMSCNLEDDEVYYYSKGKGGKIPIKWMAPEAVIKRKYSSASDVWSYGCVLYEIWSLGHKPFETYSNIYALEKVKDGYRLPPPPGSPRSIYKHMIQCWHPIPRERPDFHRLMLSMLQLESEQNDELPSPEAGQLGEDLEAGEMLYPDLQNAYRGIKVNYN</sequence>
<dbReference type="GO" id="GO:0012505">
    <property type="term" value="C:endomembrane system"/>
    <property type="evidence" value="ECO:0007669"/>
    <property type="project" value="UniProtKB-SubCell"/>
</dbReference>
<dbReference type="CDD" id="cd00033">
    <property type="entry name" value="CCP"/>
    <property type="match status" value="1"/>
</dbReference>
<dbReference type="Gene3D" id="1.10.510.10">
    <property type="entry name" value="Transferase(Phosphotransferase) domain 1"/>
    <property type="match status" value="1"/>
</dbReference>
<reference evidence="17" key="2">
    <citation type="submission" date="2024-06" db="UniProtKB">
        <authorList>
            <consortium name="EnsemblMetazoa"/>
        </authorList>
    </citation>
    <scope>IDENTIFICATION</scope>
</reference>
<dbReference type="InterPro" id="IPR008266">
    <property type="entry name" value="Tyr_kinase_AS"/>
</dbReference>
<dbReference type="RefSeq" id="XP_019855446.1">
    <property type="nucleotide sequence ID" value="XM_019999887.1"/>
</dbReference>
<comment type="caution">
    <text evidence="11">Lacks conserved residue(s) required for the propagation of feature annotation.</text>
</comment>
<dbReference type="PRINTS" id="PR00109">
    <property type="entry name" value="TYRKINASE"/>
</dbReference>
<evidence type="ECO:0000256" key="13">
    <source>
        <dbReference type="SAM" id="Phobius"/>
    </source>
</evidence>
<evidence type="ECO:0000259" key="16">
    <source>
        <dbReference type="PROSITE" id="PS50923"/>
    </source>
</evidence>
<dbReference type="EnsemblMetazoa" id="XM_019999887.1">
    <property type="protein sequence ID" value="XP_019855446.1"/>
    <property type="gene ID" value="LOC100635996"/>
</dbReference>
<dbReference type="InterPro" id="IPR000436">
    <property type="entry name" value="Sushi_SCR_CCP_dom"/>
</dbReference>
<evidence type="ECO:0008006" key="19">
    <source>
        <dbReference type="Google" id="ProtNLM"/>
    </source>
</evidence>
<evidence type="ECO:0000256" key="14">
    <source>
        <dbReference type="SAM" id="SignalP"/>
    </source>
</evidence>
<dbReference type="FunFam" id="1.10.510.10:FF:001512">
    <property type="entry name" value="Receptor tyrosine-protein kinase erbB-2"/>
    <property type="match status" value="1"/>
</dbReference>
<dbReference type="AlphaFoldDB" id="A0AAN0JF84"/>
<dbReference type="InterPro" id="IPR000719">
    <property type="entry name" value="Prot_kinase_dom"/>
</dbReference>
<dbReference type="SUPFAM" id="SSF56112">
    <property type="entry name" value="Protein kinase-like (PK-like)"/>
    <property type="match status" value="1"/>
</dbReference>
<keyword evidence="9" id="KW-1015">Disulfide bond</keyword>
<dbReference type="GO" id="GO:0005886">
    <property type="term" value="C:plasma membrane"/>
    <property type="evidence" value="ECO:0007669"/>
    <property type="project" value="TreeGrafter"/>
</dbReference>
<evidence type="ECO:0000256" key="6">
    <source>
        <dbReference type="ARBA" id="ARBA00022840"/>
    </source>
</evidence>
<dbReference type="GeneID" id="100635996"/>
<dbReference type="PANTHER" id="PTHR24416:SF539">
    <property type="entry name" value="RECEPTOR PROTEIN-TYROSINE KINASE"/>
    <property type="match status" value="1"/>
</dbReference>
<dbReference type="PANTHER" id="PTHR24416">
    <property type="entry name" value="TYROSINE-PROTEIN KINASE RECEPTOR"/>
    <property type="match status" value="1"/>
</dbReference>
<dbReference type="GO" id="GO:0043235">
    <property type="term" value="C:receptor complex"/>
    <property type="evidence" value="ECO:0007669"/>
    <property type="project" value="TreeGrafter"/>
</dbReference>
<keyword evidence="14" id="KW-0732">Signal</keyword>
<dbReference type="GO" id="GO:0005524">
    <property type="term" value="F:ATP binding"/>
    <property type="evidence" value="ECO:0007669"/>
    <property type="project" value="UniProtKB-UniRule"/>
</dbReference>
<name>A0AAN0JF84_AMPQE</name>
<dbReference type="PROSITE" id="PS50011">
    <property type="entry name" value="PROTEIN_KINASE_DOM"/>
    <property type="match status" value="1"/>
</dbReference>
<keyword evidence="13" id="KW-0812">Transmembrane</keyword>
<dbReference type="GO" id="GO:0048468">
    <property type="term" value="P:cell development"/>
    <property type="evidence" value="ECO:0007669"/>
    <property type="project" value="UniProtKB-ARBA"/>
</dbReference>
<keyword evidence="8" id="KW-0829">Tyrosine-protein kinase</keyword>
<dbReference type="InterPro" id="IPR050122">
    <property type="entry name" value="RTK"/>
</dbReference>
<keyword evidence="11" id="KW-0768">Sushi</keyword>
<comment type="subcellular location">
    <subcellularLocation>
        <location evidence="2">Endomembrane system</location>
    </subcellularLocation>
    <subcellularLocation>
        <location evidence="1">Membrane</location>
        <topology evidence="1">Single-pass membrane protein</topology>
    </subcellularLocation>
</comment>
<evidence type="ECO:0000256" key="11">
    <source>
        <dbReference type="PROSITE-ProRule" id="PRU00302"/>
    </source>
</evidence>
<keyword evidence="13" id="KW-1133">Transmembrane helix</keyword>
<dbReference type="InterPro" id="IPR011009">
    <property type="entry name" value="Kinase-like_dom_sf"/>
</dbReference>
<reference evidence="18" key="1">
    <citation type="journal article" date="2010" name="Nature">
        <title>The Amphimedon queenslandica genome and the evolution of animal complexity.</title>
        <authorList>
            <person name="Srivastava M."/>
            <person name="Simakov O."/>
            <person name="Chapman J."/>
            <person name="Fahey B."/>
            <person name="Gauthier M.E."/>
            <person name="Mitros T."/>
            <person name="Richards G.S."/>
            <person name="Conaco C."/>
            <person name="Dacre M."/>
            <person name="Hellsten U."/>
            <person name="Larroux C."/>
            <person name="Putnam N.H."/>
            <person name="Stanke M."/>
            <person name="Adamska M."/>
            <person name="Darling A."/>
            <person name="Degnan S.M."/>
            <person name="Oakley T.H."/>
            <person name="Plachetzki D.C."/>
            <person name="Zhai Y."/>
            <person name="Adamski M."/>
            <person name="Calcino A."/>
            <person name="Cummins S.F."/>
            <person name="Goodstein D.M."/>
            <person name="Harris C."/>
            <person name="Jackson D.J."/>
            <person name="Leys S.P."/>
            <person name="Shu S."/>
            <person name="Woodcroft B.J."/>
            <person name="Vervoort M."/>
            <person name="Kosik K.S."/>
            <person name="Manning G."/>
            <person name="Degnan B.M."/>
            <person name="Rokhsar D.S."/>
        </authorList>
    </citation>
    <scope>NUCLEOTIDE SEQUENCE [LARGE SCALE GENOMIC DNA]</scope>
</reference>
<feature type="signal peptide" evidence="14">
    <location>
        <begin position="1"/>
        <end position="23"/>
    </location>
</feature>
<dbReference type="SUPFAM" id="SSF57535">
    <property type="entry name" value="Complement control module/SCR domain"/>
    <property type="match status" value="1"/>
</dbReference>
<dbReference type="GO" id="GO:0004714">
    <property type="term" value="F:transmembrane receptor protein tyrosine kinase activity"/>
    <property type="evidence" value="ECO:0007669"/>
    <property type="project" value="UniProtKB-EC"/>
</dbReference>
<protein>
    <recommendedName>
        <fullName evidence="19">Protein kinase domain-containing protein</fullName>
    </recommendedName>
</protein>
<evidence type="ECO:0000256" key="9">
    <source>
        <dbReference type="ARBA" id="ARBA00023157"/>
    </source>
</evidence>
<keyword evidence="18" id="KW-1185">Reference proteome</keyword>
<feature type="chain" id="PRO_5043046874" description="Protein kinase domain-containing protein" evidence="14">
    <location>
        <begin position="24"/>
        <end position="837"/>
    </location>
</feature>
<dbReference type="Proteomes" id="UP000007879">
    <property type="component" value="Unassembled WGS sequence"/>
</dbReference>
<keyword evidence="4 12" id="KW-0547">Nucleotide-binding</keyword>
<evidence type="ECO:0000256" key="3">
    <source>
        <dbReference type="ARBA" id="ARBA00022679"/>
    </source>
</evidence>
<accession>A0AAN0JF84</accession>
<dbReference type="InterPro" id="IPR035976">
    <property type="entry name" value="Sushi/SCR/CCP_sf"/>
</dbReference>
<dbReference type="GO" id="GO:0050793">
    <property type="term" value="P:regulation of developmental process"/>
    <property type="evidence" value="ECO:0007669"/>
    <property type="project" value="UniProtKB-ARBA"/>
</dbReference>
<evidence type="ECO:0000256" key="10">
    <source>
        <dbReference type="ARBA" id="ARBA00051243"/>
    </source>
</evidence>
<dbReference type="Pfam" id="PF07714">
    <property type="entry name" value="PK_Tyr_Ser-Thr"/>
    <property type="match status" value="1"/>
</dbReference>
<evidence type="ECO:0000313" key="18">
    <source>
        <dbReference type="Proteomes" id="UP000007879"/>
    </source>
</evidence>
<keyword evidence="5" id="KW-0418">Kinase</keyword>
<dbReference type="Gene3D" id="2.10.70.10">
    <property type="entry name" value="Complement Module, domain 1"/>
    <property type="match status" value="1"/>
</dbReference>
<proteinExistence type="predicted"/>
<evidence type="ECO:0000256" key="12">
    <source>
        <dbReference type="PROSITE-ProRule" id="PRU10141"/>
    </source>
</evidence>
<evidence type="ECO:0000256" key="8">
    <source>
        <dbReference type="ARBA" id="ARBA00023137"/>
    </source>
</evidence>
<evidence type="ECO:0000313" key="17">
    <source>
        <dbReference type="EnsemblMetazoa" id="XP_019855446.1"/>
    </source>
</evidence>
<dbReference type="PROSITE" id="PS50923">
    <property type="entry name" value="SUSHI"/>
    <property type="match status" value="1"/>
</dbReference>
<evidence type="ECO:0000256" key="4">
    <source>
        <dbReference type="ARBA" id="ARBA00022741"/>
    </source>
</evidence>
<evidence type="ECO:0000256" key="7">
    <source>
        <dbReference type="ARBA" id="ARBA00023136"/>
    </source>
</evidence>
<dbReference type="PROSITE" id="PS00107">
    <property type="entry name" value="PROTEIN_KINASE_ATP"/>
    <property type="match status" value="1"/>
</dbReference>
<evidence type="ECO:0000259" key="15">
    <source>
        <dbReference type="PROSITE" id="PS50011"/>
    </source>
</evidence>
<evidence type="ECO:0000256" key="2">
    <source>
        <dbReference type="ARBA" id="ARBA00004308"/>
    </source>
</evidence>
<dbReference type="PROSITE" id="PS00109">
    <property type="entry name" value="PROTEIN_KINASE_TYR"/>
    <property type="match status" value="1"/>
</dbReference>
<organism evidence="17 18">
    <name type="scientific">Amphimedon queenslandica</name>
    <name type="common">Sponge</name>
    <dbReference type="NCBI Taxonomy" id="400682"/>
    <lineage>
        <taxon>Eukaryota</taxon>
        <taxon>Metazoa</taxon>
        <taxon>Porifera</taxon>
        <taxon>Demospongiae</taxon>
        <taxon>Heteroscleromorpha</taxon>
        <taxon>Haplosclerida</taxon>
        <taxon>Niphatidae</taxon>
        <taxon>Amphimedon</taxon>
    </lineage>
</organism>
<evidence type="ECO:0000256" key="5">
    <source>
        <dbReference type="ARBA" id="ARBA00022777"/>
    </source>
</evidence>
<comment type="catalytic activity">
    <reaction evidence="10">
        <text>L-tyrosyl-[protein] + ATP = O-phospho-L-tyrosyl-[protein] + ADP + H(+)</text>
        <dbReference type="Rhea" id="RHEA:10596"/>
        <dbReference type="Rhea" id="RHEA-COMP:10136"/>
        <dbReference type="Rhea" id="RHEA-COMP:20101"/>
        <dbReference type="ChEBI" id="CHEBI:15378"/>
        <dbReference type="ChEBI" id="CHEBI:30616"/>
        <dbReference type="ChEBI" id="CHEBI:46858"/>
        <dbReference type="ChEBI" id="CHEBI:61978"/>
        <dbReference type="ChEBI" id="CHEBI:456216"/>
        <dbReference type="EC" id="2.7.10.1"/>
    </reaction>
</comment>
<dbReference type="GO" id="GO:0007169">
    <property type="term" value="P:cell surface receptor protein tyrosine kinase signaling pathway"/>
    <property type="evidence" value="ECO:0007669"/>
    <property type="project" value="TreeGrafter"/>
</dbReference>
<feature type="domain" description="Sushi" evidence="16">
    <location>
        <begin position="182"/>
        <end position="249"/>
    </location>
</feature>
<dbReference type="SMART" id="SM00032">
    <property type="entry name" value="CCP"/>
    <property type="match status" value="1"/>
</dbReference>
<keyword evidence="6 12" id="KW-0067">ATP-binding</keyword>